<gene>
    <name evidence="2" type="ORF">GCM10009759_17410</name>
</gene>
<sequence>MNGPEISIVPGSFGPVEVRGADERALRLIENLGFRTPRRAAAPVHLPAKEGPLIQRALATRAAEHLAAAGYRVDLDAELRISDLDERTMEVLDSMTRSIDQLLGLLEEMDSVHDLADAAAQLVSGPHGPIYAMADVLRRAGDHVRRTAGEGPDGGLADFFHTGSRRMTDLAALADAVSYLPRPAARADRRQAATVRSTTPSTGTRALHASLPPPGPTARTTSRRPT</sequence>
<evidence type="ECO:0000313" key="2">
    <source>
        <dbReference type="EMBL" id="GAA2092087.1"/>
    </source>
</evidence>
<evidence type="ECO:0000256" key="1">
    <source>
        <dbReference type="SAM" id="MobiDB-lite"/>
    </source>
</evidence>
<keyword evidence="3" id="KW-1185">Reference proteome</keyword>
<evidence type="ECO:0008006" key="4">
    <source>
        <dbReference type="Google" id="ProtNLM"/>
    </source>
</evidence>
<dbReference type="EMBL" id="BAAANS010000009">
    <property type="protein sequence ID" value="GAA2092087.1"/>
    <property type="molecule type" value="Genomic_DNA"/>
</dbReference>
<dbReference type="RefSeq" id="WP_344551348.1">
    <property type="nucleotide sequence ID" value="NZ_BAAANS010000009.1"/>
</dbReference>
<feature type="region of interest" description="Disordered" evidence="1">
    <location>
        <begin position="183"/>
        <end position="226"/>
    </location>
</feature>
<accession>A0ABN2WGU6</accession>
<organism evidence="2 3">
    <name type="scientific">Kitasatospora saccharophila</name>
    <dbReference type="NCBI Taxonomy" id="407973"/>
    <lineage>
        <taxon>Bacteria</taxon>
        <taxon>Bacillati</taxon>
        <taxon>Actinomycetota</taxon>
        <taxon>Actinomycetes</taxon>
        <taxon>Kitasatosporales</taxon>
        <taxon>Streptomycetaceae</taxon>
        <taxon>Kitasatospora</taxon>
    </lineage>
</organism>
<evidence type="ECO:0000313" key="3">
    <source>
        <dbReference type="Proteomes" id="UP001500897"/>
    </source>
</evidence>
<dbReference type="Proteomes" id="UP001500897">
    <property type="component" value="Unassembled WGS sequence"/>
</dbReference>
<protein>
    <recommendedName>
        <fullName evidence="4">PhoU domain-containing protein</fullName>
    </recommendedName>
</protein>
<proteinExistence type="predicted"/>
<name>A0ABN2WGU6_9ACTN</name>
<reference evidence="2 3" key="1">
    <citation type="journal article" date="2019" name="Int. J. Syst. Evol. Microbiol.">
        <title>The Global Catalogue of Microorganisms (GCM) 10K type strain sequencing project: providing services to taxonomists for standard genome sequencing and annotation.</title>
        <authorList>
            <consortium name="The Broad Institute Genomics Platform"/>
            <consortium name="The Broad Institute Genome Sequencing Center for Infectious Disease"/>
            <person name="Wu L."/>
            <person name="Ma J."/>
        </authorList>
    </citation>
    <scope>NUCLEOTIDE SEQUENCE [LARGE SCALE GENOMIC DNA]</scope>
    <source>
        <strain evidence="2 3">JCM 14559</strain>
    </source>
</reference>
<comment type="caution">
    <text evidence="2">The sequence shown here is derived from an EMBL/GenBank/DDBJ whole genome shotgun (WGS) entry which is preliminary data.</text>
</comment>